<name>A0A6M6JJI7_9PSEU</name>
<dbReference type="EMBL" id="CP053564">
    <property type="protein sequence ID" value="QJY46782.1"/>
    <property type="molecule type" value="Genomic_DNA"/>
</dbReference>
<sequence length="254" mass="28382">MLDLVIATSDDPMGPEQYRFVATDAWWLGSFGAHQHLTEHRLRTWIPAQPDRDWLLDRSLTGRQRWLTGSLEQAQEDGFELHDVAPVGLFRAPYGEFHRERDRCVEPSQRRRGSWQAPTPEFLDRLPRDPAALLQRLQDDHPGRWASPFSGAVDALRTCLVPADLRAALYQALTGLPGVTLAGGTSAFDGRECLVLVHDAGRTRTELMIDIADGQFAGERDTTRTESRCDLPLHTLIGETAVHSAVVDELGEQP</sequence>
<dbReference type="KEGG" id="pbro:HOP40_13940"/>
<reference evidence="1 2" key="1">
    <citation type="submission" date="2020-05" db="EMBL/GenBank/DDBJ databases">
        <authorList>
            <person name="Mo P."/>
        </authorList>
    </citation>
    <scope>NUCLEOTIDE SEQUENCE [LARGE SCALE GENOMIC DNA]</scope>
    <source>
        <strain evidence="1 2">Gen01</strain>
    </source>
</reference>
<accession>A0A6M6JJI7</accession>
<keyword evidence="2" id="KW-1185">Reference proteome</keyword>
<dbReference type="AlphaFoldDB" id="A0A6M6JJI7"/>
<evidence type="ECO:0000313" key="2">
    <source>
        <dbReference type="Proteomes" id="UP000505377"/>
    </source>
</evidence>
<dbReference type="RefSeq" id="WP_172158497.1">
    <property type="nucleotide sequence ID" value="NZ_CP053564.1"/>
</dbReference>
<organism evidence="1 2">
    <name type="scientific">Pseudonocardia broussonetiae</name>
    <dbReference type="NCBI Taxonomy" id="2736640"/>
    <lineage>
        <taxon>Bacteria</taxon>
        <taxon>Bacillati</taxon>
        <taxon>Actinomycetota</taxon>
        <taxon>Actinomycetes</taxon>
        <taxon>Pseudonocardiales</taxon>
        <taxon>Pseudonocardiaceae</taxon>
        <taxon>Pseudonocardia</taxon>
    </lineage>
</organism>
<proteinExistence type="predicted"/>
<dbReference type="Proteomes" id="UP000505377">
    <property type="component" value="Chromosome"/>
</dbReference>
<evidence type="ECO:0000313" key="1">
    <source>
        <dbReference type="EMBL" id="QJY46782.1"/>
    </source>
</evidence>
<gene>
    <name evidence="1" type="ORF">HOP40_13940</name>
</gene>
<protein>
    <submittedName>
        <fullName evidence="1">Uncharacterized protein</fullName>
    </submittedName>
</protein>